<sequence length="251" mass="28339">MQGILDQKTKLHKAVDQYADNLVEDVDQHFGTSEQKENLKIDKDIQNMQMKREFTMLNFGKLEDSKGLREDHSKVALKVTNEWTTELENVHIIGRCPDGTLWMTDNINKVLHHIALEEDDVKVLSRMSSIKIGGLLVDKAGNIIVSTLKTSLKETNESTQKLTNSVFDTTPFITTHIHITKDQKVLISARSSSGRRRVFIEMDGAGKGLIKYENDSTNTPLFTDPYKVTSTSNGNIFVVLSLDKLYKGEKL</sequence>
<dbReference type="Proteomes" id="UP000507470">
    <property type="component" value="Unassembled WGS sequence"/>
</dbReference>
<reference evidence="1 2" key="1">
    <citation type="submission" date="2020-06" db="EMBL/GenBank/DDBJ databases">
        <authorList>
            <person name="Li R."/>
            <person name="Bekaert M."/>
        </authorList>
    </citation>
    <scope>NUCLEOTIDE SEQUENCE [LARGE SCALE GENOMIC DNA]</scope>
    <source>
        <strain evidence="2">wild</strain>
    </source>
</reference>
<dbReference type="OrthoDB" id="6157186at2759"/>
<name>A0A6J8D5A2_MYTCO</name>
<dbReference type="SUPFAM" id="SSF63829">
    <property type="entry name" value="Calcium-dependent phosphotriesterase"/>
    <property type="match status" value="1"/>
</dbReference>
<protein>
    <submittedName>
        <fullName evidence="1">Uncharacterized protein</fullName>
    </submittedName>
</protein>
<dbReference type="EMBL" id="CACVKT020006653">
    <property type="protein sequence ID" value="CAC5402847.1"/>
    <property type="molecule type" value="Genomic_DNA"/>
</dbReference>
<accession>A0A6J8D5A2</accession>
<proteinExistence type="predicted"/>
<keyword evidence="2" id="KW-1185">Reference proteome</keyword>
<dbReference type="AlphaFoldDB" id="A0A6J8D5A2"/>
<gene>
    <name evidence="1" type="ORF">MCOR_36784</name>
</gene>
<evidence type="ECO:0000313" key="2">
    <source>
        <dbReference type="Proteomes" id="UP000507470"/>
    </source>
</evidence>
<organism evidence="1 2">
    <name type="scientific">Mytilus coruscus</name>
    <name type="common">Sea mussel</name>
    <dbReference type="NCBI Taxonomy" id="42192"/>
    <lineage>
        <taxon>Eukaryota</taxon>
        <taxon>Metazoa</taxon>
        <taxon>Spiralia</taxon>
        <taxon>Lophotrochozoa</taxon>
        <taxon>Mollusca</taxon>
        <taxon>Bivalvia</taxon>
        <taxon>Autobranchia</taxon>
        <taxon>Pteriomorphia</taxon>
        <taxon>Mytilida</taxon>
        <taxon>Mytiloidea</taxon>
        <taxon>Mytilidae</taxon>
        <taxon>Mytilinae</taxon>
        <taxon>Mytilus</taxon>
    </lineage>
</organism>
<evidence type="ECO:0000313" key="1">
    <source>
        <dbReference type="EMBL" id="CAC5402847.1"/>
    </source>
</evidence>